<dbReference type="Pfam" id="PF04773">
    <property type="entry name" value="FecR"/>
    <property type="match status" value="1"/>
</dbReference>
<feature type="domain" description="FecR protein" evidence="1">
    <location>
        <begin position="53"/>
        <end position="143"/>
    </location>
</feature>
<dbReference type="AlphaFoldDB" id="E1YLN3"/>
<name>E1YLN3_9BACT</name>
<reference evidence="2" key="1">
    <citation type="journal article" date="2011" name="Environ. Microbiol.">
        <title>Genomic insights into the metabolic potential of the polycyclic aromatic hydrocarbon degrading sulfate-reducing Deltaproteobacterium N47.</title>
        <authorList>
            <person name="Bergmann F."/>
            <person name="Selesi D."/>
            <person name="Weinmaier T."/>
            <person name="Tischler P."/>
            <person name="Rattei T."/>
            <person name="Meckenstock R.U."/>
        </authorList>
    </citation>
    <scope>NUCLEOTIDE SEQUENCE</scope>
</reference>
<dbReference type="PANTHER" id="PTHR38731">
    <property type="entry name" value="LIPL45-RELATED LIPOPROTEIN-RELATED"/>
    <property type="match status" value="1"/>
</dbReference>
<accession>E1YLN3</accession>
<dbReference type="InterPro" id="IPR006860">
    <property type="entry name" value="FecR"/>
</dbReference>
<evidence type="ECO:0000259" key="1">
    <source>
        <dbReference type="Pfam" id="PF04773"/>
    </source>
</evidence>
<evidence type="ECO:0000313" key="2">
    <source>
        <dbReference type="EMBL" id="CBX31016.1"/>
    </source>
</evidence>
<organism evidence="2">
    <name type="scientific">uncultured Desulfobacterium sp</name>
    <dbReference type="NCBI Taxonomy" id="201089"/>
    <lineage>
        <taxon>Bacteria</taxon>
        <taxon>Pseudomonadati</taxon>
        <taxon>Thermodesulfobacteriota</taxon>
        <taxon>Desulfobacteria</taxon>
        <taxon>Desulfobacterales</taxon>
        <taxon>Desulfobacteriaceae</taxon>
        <taxon>Desulfobacterium</taxon>
        <taxon>environmental samples</taxon>
    </lineage>
</organism>
<sequence length="540" mass="56893">MKSLQVKDYFIKADGLPVGTIRKSSGHVVVVHGDTGKACYVMTGDAVYQQDVFYTLKDSRCRIRFKTEDIITMGENGKIVVEEVSEDNALKEKKSVISMLKGKAMFYVVRLFKYKSISASVKTPTAVMGVRGTKFGVEVKKAGEKVADLSDRSLIYLAENGSDNFETIIHGFDGVIDVTSNADGSTNNVGAGESLFVDNLGAGSVEPTDPNIANQFIQQTEGGGFIVSGISGSGAGDTGDVVENIITTVIADLSVVSTDNYSENLSQTLTGSAIDAASGPVNKIGYFTAMLTDSVSSAQFYNSTYTSTSLQNLDNPGAEAVAPGNYVMKVDASSGMTNAKLTNLETYFDTISGAYPVSFTELGHNTYMEWGYWTQPEPMNGTDYTYYVDNRGYYMVGDPTSATDMAVLQNLAGWYSYSGAAYGTSWTSTGGSNMTGSFDAKVSFMDGIVSNFNLSVSDPVNGHSASVTNAGGDFTTGAQFELNGPGQIDGQQQANFTSSGSLYGPAGQAIGGAWSINSVSAGGHATGIYSGTNQGPTTAP</sequence>
<dbReference type="Gene3D" id="2.40.160.90">
    <property type="match status" value="1"/>
</dbReference>
<gene>
    <name evidence="2" type="ORF">N47_E45280</name>
</gene>
<dbReference type="EMBL" id="FR695877">
    <property type="protein sequence ID" value="CBX31016.1"/>
    <property type="molecule type" value="Genomic_DNA"/>
</dbReference>
<protein>
    <recommendedName>
        <fullName evidence="1">FecR protein domain-containing protein</fullName>
    </recommendedName>
</protein>
<proteinExistence type="predicted"/>